<sequence>MSVQMTPALSPVRAGVAERAALTALVDEPEAPFSDAPVYSPQGAGALLLGLLLSSPKLPKEPRPS</sequence>
<accession>A0ABN2YUD3</accession>
<reference evidence="1 2" key="1">
    <citation type="journal article" date="2019" name="Int. J. Syst. Evol. Microbiol.">
        <title>The Global Catalogue of Microorganisms (GCM) 10K type strain sequencing project: providing services to taxonomists for standard genome sequencing and annotation.</title>
        <authorList>
            <consortium name="The Broad Institute Genomics Platform"/>
            <consortium name="The Broad Institute Genome Sequencing Center for Infectious Disease"/>
            <person name="Wu L."/>
            <person name="Ma J."/>
        </authorList>
    </citation>
    <scope>NUCLEOTIDE SEQUENCE [LARGE SCALE GENOMIC DNA]</scope>
    <source>
        <strain evidence="1 2">JCM 15481</strain>
    </source>
</reference>
<keyword evidence="2" id="KW-1185">Reference proteome</keyword>
<dbReference type="RefSeq" id="WP_027751755.1">
    <property type="nucleotide sequence ID" value="NZ_BAAAPF010000146.1"/>
</dbReference>
<evidence type="ECO:0000313" key="1">
    <source>
        <dbReference type="EMBL" id="GAA2132608.1"/>
    </source>
</evidence>
<name>A0ABN2YUD3_9ACTN</name>
<dbReference type="EMBL" id="BAAAPF010000146">
    <property type="protein sequence ID" value="GAA2132608.1"/>
    <property type="molecule type" value="Genomic_DNA"/>
</dbReference>
<gene>
    <name evidence="1" type="ORF">GCM10009802_41000</name>
</gene>
<proteinExistence type="predicted"/>
<evidence type="ECO:0000313" key="2">
    <source>
        <dbReference type="Proteomes" id="UP001500443"/>
    </source>
</evidence>
<organism evidence="1 2">
    <name type="scientific">Streptomyces synnematoformans</name>
    <dbReference type="NCBI Taxonomy" id="415721"/>
    <lineage>
        <taxon>Bacteria</taxon>
        <taxon>Bacillati</taxon>
        <taxon>Actinomycetota</taxon>
        <taxon>Actinomycetes</taxon>
        <taxon>Kitasatosporales</taxon>
        <taxon>Streptomycetaceae</taxon>
        <taxon>Streptomyces</taxon>
    </lineage>
</organism>
<comment type="caution">
    <text evidence="1">The sequence shown here is derived from an EMBL/GenBank/DDBJ whole genome shotgun (WGS) entry which is preliminary data.</text>
</comment>
<protein>
    <submittedName>
        <fullName evidence="1">Uncharacterized protein</fullName>
    </submittedName>
</protein>
<dbReference type="Proteomes" id="UP001500443">
    <property type="component" value="Unassembled WGS sequence"/>
</dbReference>